<comment type="caution">
    <text evidence="1">The sequence shown here is derived from an EMBL/GenBank/DDBJ whole genome shotgun (WGS) entry which is preliminary data.</text>
</comment>
<accession>A0A7J8P9N1</accession>
<evidence type="ECO:0000313" key="2">
    <source>
        <dbReference type="Proteomes" id="UP000593578"/>
    </source>
</evidence>
<protein>
    <submittedName>
        <fullName evidence="1">Uncharacterized protein</fullName>
    </submittedName>
</protein>
<organism evidence="1 2">
    <name type="scientific">Gossypium raimondii</name>
    <name type="common">Peruvian cotton</name>
    <name type="synonym">Gossypium klotzschianum subsp. raimondii</name>
    <dbReference type="NCBI Taxonomy" id="29730"/>
    <lineage>
        <taxon>Eukaryota</taxon>
        <taxon>Viridiplantae</taxon>
        <taxon>Streptophyta</taxon>
        <taxon>Embryophyta</taxon>
        <taxon>Tracheophyta</taxon>
        <taxon>Spermatophyta</taxon>
        <taxon>Magnoliopsida</taxon>
        <taxon>eudicotyledons</taxon>
        <taxon>Gunneridae</taxon>
        <taxon>Pentapetalae</taxon>
        <taxon>rosids</taxon>
        <taxon>malvids</taxon>
        <taxon>Malvales</taxon>
        <taxon>Malvaceae</taxon>
        <taxon>Malvoideae</taxon>
        <taxon>Gossypium</taxon>
    </lineage>
</organism>
<evidence type="ECO:0000313" key="1">
    <source>
        <dbReference type="EMBL" id="MBA0585884.1"/>
    </source>
</evidence>
<reference evidence="1 2" key="1">
    <citation type="journal article" date="2019" name="Genome Biol. Evol.">
        <title>Insights into the evolution of the New World diploid cottons (Gossypium, subgenus Houzingenia) based on genome sequencing.</title>
        <authorList>
            <person name="Grover C.E."/>
            <person name="Arick M.A. 2nd"/>
            <person name="Thrash A."/>
            <person name="Conover J.L."/>
            <person name="Sanders W.S."/>
            <person name="Peterson D.G."/>
            <person name="Frelichowski J.E."/>
            <person name="Scheffler J.A."/>
            <person name="Scheffler B.E."/>
            <person name="Wendel J.F."/>
        </authorList>
    </citation>
    <scope>NUCLEOTIDE SEQUENCE [LARGE SCALE GENOMIC DNA]</scope>
    <source>
        <strain evidence="1">8</strain>
        <tissue evidence="1">Leaf</tissue>
    </source>
</reference>
<feature type="non-terminal residue" evidence="1">
    <location>
        <position position="1"/>
    </location>
</feature>
<dbReference type="Proteomes" id="UP000593578">
    <property type="component" value="Unassembled WGS sequence"/>
</dbReference>
<sequence>MEPTTREARNNPTKLIVVIGETTSKEAIEIWGLAGNEAVALLRVAKLCPLVSSVSYLGSQGRDHHLVQTMENTQDPKYAAWRQSDCAVKTWLLNSLEPEITASVGLISTAKE</sequence>
<proteinExistence type="predicted"/>
<dbReference type="EMBL" id="JABEZZ010000005">
    <property type="protein sequence ID" value="MBA0585884.1"/>
    <property type="molecule type" value="Genomic_DNA"/>
</dbReference>
<gene>
    <name evidence="1" type="ORF">Gorai_016645</name>
</gene>
<name>A0A7J8P9N1_GOSRA</name>
<dbReference type="AlphaFoldDB" id="A0A7J8P9N1"/>